<keyword evidence="7 14" id="KW-0812">Transmembrane</keyword>
<evidence type="ECO:0000313" key="17">
    <source>
        <dbReference type="EMBL" id="MBB6713843.1"/>
    </source>
</evidence>
<dbReference type="SUPFAM" id="SSF158472">
    <property type="entry name" value="HAMP domain-like"/>
    <property type="match status" value="1"/>
</dbReference>
<dbReference type="RefSeq" id="WP_185163573.1">
    <property type="nucleotide sequence ID" value="NZ_JACKWY010000002.1"/>
</dbReference>
<keyword evidence="6" id="KW-0808">Transferase</keyword>
<dbReference type="InterPro" id="IPR003660">
    <property type="entry name" value="HAMP_dom"/>
</dbReference>
<dbReference type="Gene3D" id="6.10.340.10">
    <property type="match status" value="1"/>
</dbReference>
<dbReference type="InterPro" id="IPR003661">
    <property type="entry name" value="HisK_dim/P_dom"/>
</dbReference>
<comment type="catalytic activity">
    <reaction evidence="1">
        <text>ATP + protein L-histidine = ADP + protein N-phospho-L-histidine.</text>
        <dbReference type="EC" id="2.7.13.3"/>
    </reaction>
</comment>
<keyword evidence="4" id="KW-1003">Cell membrane</keyword>
<dbReference type="Pfam" id="PF02518">
    <property type="entry name" value="HATPase_c"/>
    <property type="match status" value="1"/>
</dbReference>
<dbReference type="Proteomes" id="UP000585258">
    <property type="component" value="Unassembled WGS sequence"/>
</dbReference>
<dbReference type="FunFam" id="1.10.287.130:FF:000008">
    <property type="entry name" value="Two-component sensor histidine kinase"/>
    <property type="match status" value="1"/>
</dbReference>
<keyword evidence="9 17" id="KW-0418">Kinase</keyword>
<dbReference type="InterPro" id="IPR050398">
    <property type="entry name" value="HssS/ArlS-like"/>
</dbReference>
<reference evidence="17 18" key="1">
    <citation type="submission" date="2020-08" db="EMBL/GenBank/DDBJ databases">
        <title>Clostridia isolated from Swiss meat.</title>
        <authorList>
            <person name="Wambui J."/>
            <person name="Stevens M.J.A."/>
            <person name="Stephan R."/>
        </authorList>
    </citation>
    <scope>NUCLEOTIDE SEQUENCE [LARGE SCALE GENOMIC DNA]</scope>
    <source>
        <strain evidence="17 18">CM001</strain>
    </source>
</reference>
<dbReference type="PROSITE" id="PS50885">
    <property type="entry name" value="HAMP"/>
    <property type="match status" value="1"/>
</dbReference>
<dbReference type="Pfam" id="PF00512">
    <property type="entry name" value="HisKA"/>
    <property type="match status" value="1"/>
</dbReference>
<dbReference type="SUPFAM" id="SSF55874">
    <property type="entry name" value="ATPase domain of HSP90 chaperone/DNA topoisomerase II/histidine kinase"/>
    <property type="match status" value="1"/>
</dbReference>
<dbReference type="EMBL" id="JACKWY010000002">
    <property type="protein sequence ID" value="MBB6713843.1"/>
    <property type="molecule type" value="Genomic_DNA"/>
</dbReference>
<comment type="caution">
    <text evidence="17">The sequence shown here is derived from an EMBL/GenBank/DDBJ whole genome shotgun (WGS) entry which is preliminary data.</text>
</comment>
<keyword evidence="13 14" id="KW-0472">Membrane</keyword>
<name>A0A7X0SCI1_9CLOT</name>
<dbReference type="AlphaFoldDB" id="A0A7X0SCI1"/>
<protein>
    <recommendedName>
        <fullName evidence="3">histidine kinase</fullName>
        <ecNumber evidence="3">2.7.13.3</ecNumber>
    </recommendedName>
</protein>
<evidence type="ECO:0000259" key="16">
    <source>
        <dbReference type="PROSITE" id="PS50885"/>
    </source>
</evidence>
<dbReference type="EC" id="2.7.13.3" evidence="3"/>
<evidence type="ECO:0000256" key="13">
    <source>
        <dbReference type="ARBA" id="ARBA00023136"/>
    </source>
</evidence>
<evidence type="ECO:0000256" key="9">
    <source>
        <dbReference type="ARBA" id="ARBA00022777"/>
    </source>
</evidence>
<keyword evidence="5" id="KW-0597">Phosphoprotein</keyword>
<dbReference type="SUPFAM" id="SSF47384">
    <property type="entry name" value="Homodimeric domain of signal transducing histidine kinase"/>
    <property type="match status" value="1"/>
</dbReference>
<keyword evidence="12" id="KW-0902">Two-component regulatory system</keyword>
<dbReference type="GO" id="GO:0000155">
    <property type="term" value="F:phosphorelay sensor kinase activity"/>
    <property type="evidence" value="ECO:0007669"/>
    <property type="project" value="InterPro"/>
</dbReference>
<evidence type="ECO:0000256" key="14">
    <source>
        <dbReference type="SAM" id="Phobius"/>
    </source>
</evidence>
<feature type="transmembrane region" description="Helical" evidence="14">
    <location>
        <begin position="224"/>
        <end position="243"/>
    </location>
</feature>
<dbReference type="SMART" id="SM00388">
    <property type="entry name" value="HisKA"/>
    <property type="match status" value="1"/>
</dbReference>
<feature type="transmembrane region" description="Helical" evidence="14">
    <location>
        <begin position="12"/>
        <end position="30"/>
    </location>
</feature>
<dbReference type="PANTHER" id="PTHR45528">
    <property type="entry name" value="SENSOR HISTIDINE KINASE CPXA"/>
    <property type="match status" value="1"/>
</dbReference>
<dbReference type="InterPro" id="IPR003594">
    <property type="entry name" value="HATPase_dom"/>
</dbReference>
<dbReference type="GO" id="GO:0005886">
    <property type="term" value="C:plasma membrane"/>
    <property type="evidence" value="ECO:0007669"/>
    <property type="project" value="UniProtKB-SubCell"/>
</dbReference>
<dbReference type="InterPro" id="IPR036097">
    <property type="entry name" value="HisK_dim/P_sf"/>
</dbReference>
<organism evidence="17 18">
    <name type="scientific">Clostridium gasigenes</name>
    <dbReference type="NCBI Taxonomy" id="94869"/>
    <lineage>
        <taxon>Bacteria</taxon>
        <taxon>Bacillati</taxon>
        <taxon>Bacillota</taxon>
        <taxon>Clostridia</taxon>
        <taxon>Eubacteriales</taxon>
        <taxon>Clostridiaceae</taxon>
        <taxon>Clostridium</taxon>
    </lineage>
</organism>
<dbReference type="PRINTS" id="PR00344">
    <property type="entry name" value="BCTRLSENSOR"/>
</dbReference>
<dbReference type="InterPro" id="IPR005467">
    <property type="entry name" value="His_kinase_dom"/>
</dbReference>
<feature type="transmembrane region" description="Helical" evidence="14">
    <location>
        <begin position="339"/>
        <end position="361"/>
    </location>
</feature>
<feature type="transmembrane region" description="Helical" evidence="14">
    <location>
        <begin position="184"/>
        <end position="203"/>
    </location>
</feature>
<evidence type="ECO:0000256" key="1">
    <source>
        <dbReference type="ARBA" id="ARBA00000085"/>
    </source>
</evidence>
<feature type="transmembrane region" description="Helical" evidence="14">
    <location>
        <begin position="313"/>
        <end position="333"/>
    </location>
</feature>
<evidence type="ECO:0000256" key="7">
    <source>
        <dbReference type="ARBA" id="ARBA00022692"/>
    </source>
</evidence>
<dbReference type="Gene3D" id="3.30.565.10">
    <property type="entry name" value="Histidine kinase-like ATPase, C-terminal domain"/>
    <property type="match status" value="1"/>
</dbReference>
<feature type="transmembrane region" description="Helical" evidence="14">
    <location>
        <begin position="263"/>
        <end position="282"/>
    </location>
</feature>
<comment type="subcellular location">
    <subcellularLocation>
        <location evidence="2">Cell membrane</location>
        <topology evidence="2">Multi-pass membrane protein</topology>
    </subcellularLocation>
</comment>
<evidence type="ECO:0000256" key="3">
    <source>
        <dbReference type="ARBA" id="ARBA00012438"/>
    </source>
</evidence>
<dbReference type="CDD" id="cd00082">
    <property type="entry name" value="HisKA"/>
    <property type="match status" value="1"/>
</dbReference>
<evidence type="ECO:0000256" key="5">
    <source>
        <dbReference type="ARBA" id="ARBA00022553"/>
    </source>
</evidence>
<keyword evidence="10" id="KW-0067">ATP-binding</keyword>
<evidence type="ECO:0000256" key="6">
    <source>
        <dbReference type="ARBA" id="ARBA00022679"/>
    </source>
</evidence>
<dbReference type="PANTHER" id="PTHR45528:SF1">
    <property type="entry name" value="SENSOR HISTIDINE KINASE CPXA"/>
    <property type="match status" value="1"/>
</dbReference>
<dbReference type="Pfam" id="PF00672">
    <property type="entry name" value="HAMP"/>
    <property type="match status" value="1"/>
</dbReference>
<dbReference type="InterPro" id="IPR004358">
    <property type="entry name" value="Sig_transdc_His_kin-like_C"/>
</dbReference>
<dbReference type="SMART" id="SM00387">
    <property type="entry name" value="HATPase_c"/>
    <property type="match status" value="1"/>
</dbReference>
<evidence type="ECO:0000256" key="2">
    <source>
        <dbReference type="ARBA" id="ARBA00004651"/>
    </source>
</evidence>
<dbReference type="GO" id="GO:0005524">
    <property type="term" value="F:ATP binding"/>
    <property type="evidence" value="ECO:0007669"/>
    <property type="project" value="UniProtKB-KW"/>
</dbReference>
<dbReference type="InterPro" id="IPR036890">
    <property type="entry name" value="HATPase_C_sf"/>
</dbReference>
<dbReference type="SMART" id="SM00304">
    <property type="entry name" value="HAMP"/>
    <property type="match status" value="1"/>
</dbReference>
<dbReference type="CDD" id="cd06225">
    <property type="entry name" value="HAMP"/>
    <property type="match status" value="1"/>
</dbReference>
<evidence type="ECO:0000259" key="15">
    <source>
        <dbReference type="PROSITE" id="PS50109"/>
    </source>
</evidence>
<dbReference type="Gene3D" id="1.10.287.130">
    <property type="match status" value="1"/>
</dbReference>
<evidence type="ECO:0000256" key="12">
    <source>
        <dbReference type="ARBA" id="ARBA00023012"/>
    </source>
</evidence>
<keyword evidence="11 14" id="KW-1133">Transmembrane helix</keyword>
<evidence type="ECO:0000256" key="10">
    <source>
        <dbReference type="ARBA" id="ARBA00022840"/>
    </source>
</evidence>
<evidence type="ECO:0000256" key="11">
    <source>
        <dbReference type="ARBA" id="ARBA00022989"/>
    </source>
</evidence>
<feature type="domain" description="Histidine kinase" evidence="15">
    <location>
        <begin position="427"/>
        <end position="641"/>
    </location>
</feature>
<accession>A0A7X0SCI1</accession>
<proteinExistence type="predicted"/>
<feature type="domain" description="HAMP" evidence="16">
    <location>
        <begin position="366"/>
        <end position="412"/>
    </location>
</feature>
<keyword evidence="8" id="KW-0547">Nucleotide-binding</keyword>
<sequence length="642" mass="73071">MDTKLKNNKGSKIILFFIIIVSIALMLLVFKTDNSGGQFDKPFYENDSFQQYISEKTETMYDEIDNTYKCDEHNERMSRLKGEKNIKFMTVNNRTNKIYTNTEYGSISDFKDKEKGYVEIEGENYNFGVKINNEKFIKGSADRSSITEATNISMYAIIPEKLEGTDELKSLYVAYDSANNARKYVVGIGIIGFIAFIVATFISKKRGYKFINKENERYNQYSKIPVELKLIIIIFLMIIDSSANIYNYYSRDTFSGIRIEPTSLAISVLLKVIYITIIYLLIQNIKDRNILKNSIIGKVFVASRKIRLIRSMLLRILVIIVINITIDITVGVVTHNDGIMANCMVILGFTSLIGFIAYILLKLSCLNEIMEGVNKRKAGDLNYKIEVKGNDEFTVLAENINDMGSGLENSIEERLKSERMKSELITNVSHDLKTPLTSILNYVDLLKKEDVMPEHLNDYIEILDQKSKRLKVLIEDLFEAAKATSGTVELNIEKIQLNQLLTQSIAEMEGKVTEANLDMKVNFPENKIYINADGKKLFRVFENLISNIVKYSLKGTRVYIDLYTNEEYAYVTFKNISAYELSFEVGEITERFKRGDDSRSEEGSGLGLSIAKGLVEIQGGEFVIQTDGDLFKAIVKLGLSKD</sequence>
<gene>
    <name evidence="17" type="ORF">H7E68_03700</name>
</gene>
<evidence type="ECO:0000256" key="8">
    <source>
        <dbReference type="ARBA" id="ARBA00022741"/>
    </source>
</evidence>
<evidence type="ECO:0000313" key="18">
    <source>
        <dbReference type="Proteomes" id="UP000585258"/>
    </source>
</evidence>
<dbReference type="PROSITE" id="PS50109">
    <property type="entry name" value="HIS_KIN"/>
    <property type="match status" value="1"/>
</dbReference>
<evidence type="ECO:0000256" key="4">
    <source>
        <dbReference type="ARBA" id="ARBA00022475"/>
    </source>
</evidence>